<keyword evidence="1" id="KW-0472">Membrane</keyword>
<organism evidence="4 5">
    <name type="scientific">Geochorda subterranea</name>
    <dbReference type="NCBI Taxonomy" id="3109564"/>
    <lineage>
        <taxon>Bacteria</taxon>
        <taxon>Bacillati</taxon>
        <taxon>Bacillota</taxon>
        <taxon>Limnochordia</taxon>
        <taxon>Limnochordales</taxon>
        <taxon>Geochordaceae</taxon>
        <taxon>Geochorda</taxon>
    </lineage>
</organism>
<dbReference type="EMBL" id="CP141614">
    <property type="protein sequence ID" value="WRP14869.1"/>
    <property type="molecule type" value="Genomic_DNA"/>
</dbReference>
<dbReference type="Pfam" id="PF00395">
    <property type="entry name" value="SLH"/>
    <property type="match status" value="1"/>
</dbReference>
<keyword evidence="1" id="KW-0812">Transmembrane</keyword>
<keyword evidence="1" id="KW-1133">Transmembrane helix</keyword>
<accession>A0ABZ1BQ77</accession>
<keyword evidence="2" id="KW-0732">Signal</keyword>
<dbReference type="Proteomes" id="UP001333102">
    <property type="component" value="Chromosome"/>
</dbReference>
<dbReference type="PANTHER" id="PTHR43308">
    <property type="entry name" value="OUTER MEMBRANE PROTEIN ALPHA-RELATED"/>
    <property type="match status" value="1"/>
</dbReference>
<feature type="chain" id="PRO_5045308920" evidence="2">
    <location>
        <begin position="25"/>
        <end position="353"/>
    </location>
</feature>
<evidence type="ECO:0000259" key="3">
    <source>
        <dbReference type="PROSITE" id="PS51272"/>
    </source>
</evidence>
<feature type="transmembrane region" description="Helical" evidence="1">
    <location>
        <begin position="333"/>
        <end position="352"/>
    </location>
</feature>
<name>A0ABZ1BQ77_9FIRM</name>
<feature type="signal peptide" evidence="2">
    <location>
        <begin position="1"/>
        <end position="24"/>
    </location>
</feature>
<evidence type="ECO:0000313" key="4">
    <source>
        <dbReference type="EMBL" id="WRP14869.1"/>
    </source>
</evidence>
<evidence type="ECO:0000256" key="1">
    <source>
        <dbReference type="SAM" id="Phobius"/>
    </source>
</evidence>
<proteinExistence type="predicted"/>
<dbReference type="InterPro" id="IPR051465">
    <property type="entry name" value="Cell_Envelope_Struct_Comp"/>
</dbReference>
<gene>
    <name evidence="4" type="ORF">VLY81_01470</name>
</gene>
<dbReference type="PANTHER" id="PTHR43308:SF1">
    <property type="entry name" value="OUTER MEMBRANE PROTEIN ALPHA"/>
    <property type="match status" value="1"/>
</dbReference>
<sequence>MWRKGLAVVLTMVALALAVPPALAEESPFVDVPEGHWAYEAIANLAAAGLVQGYPDGTFGGSRMLTRYEAAMIFSRMLTRLENVIRQDVAGEVQGLSAQVAGDVTQRVMARATSEIQQAIMAAREALARDLTQMVEEKLAQAPPTTVERVVVERQPQVTERVVVEQAFEVNDEVRAAIAAVVADEVQQRLSGERLERLARELAGTQAFADGVDAILQRELGPVLGLQGLDVEVAALRGDVDAIRSVLNRRVDQLAADIEALRSAQEGLGQSLSAVNDLAVQSVQRVGALESQVIGMSGRIDSLEQSAAQKAAQGDVDALSGRVQQLEQTNRRLTWAVVLLGLAAVAGIFMPMP</sequence>
<reference evidence="5" key="1">
    <citation type="submission" date="2023-12" db="EMBL/GenBank/DDBJ databases">
        <title>Novel isolates from deep terrestrial aquifers shed light on the physiology and ecology of the class Limnochordia.</title>
        <authorList>
            <person name="Karnachuk O.V."/>
            <person name="Lukina A.P."/>
            <person name="Avakyan M.R."/>
            <person name="Kadnikov V."/>
            <person name="Begmatov S."/>
            <person name="Beletsky A.V."/>
            <person name="Mardanov A.V."/>
            <person name="Ravin N.V."/>
        </authorList>
    </citation>
    <scope>NUCLEOTIDE SEQUENCE [LARGE SCALE GENOMIC DNA]</scope>
    <source>
        <strain evidence="5">LN</strain>
    </source>
</reference>
<evidence type="ECO:0000313" key="5">
    <source>
        <dbReference type="Proteomes" id="UP001333102"/>
    </source>
</evidence>
<dbReference type="RefSeq" id="WP_324669256.1">
    <property type="nucleotide sequence ID" value="NZ_CP141614.1"/>
</dbReference>
<keyword evidence="5" id="KW-1185">Reference proteome</keyword>
<protein>
    <submittedName>
        <fullName evidence="4">S-layer homology domain-containing protein</fullName>
    </submittedName>
</protein>
<evidence type="ECO:0000256" key="2">
    <source>
        <dbReference type="SAM" id="SignalP"/>
    </source>
</evidence>
<feature type="domain" description="SLH" evidence="3">
    <location>
        <begin position="25"/>
        <end position="88"/>
    </location>
</feature>
<dbReference type="Gene3D" id="1.10.287.1490">
    <property type="match status" value="1"/>
</dbReference>
<dbReference type="InterPro" id="IPR001119">
    <property type="entry name" value="SLH_dom"/>
</dbReference>
<dbReference type="PROSITE" id="PS51272">
    <property type="entry name" value="SLH"/>
    <property type="match status" value="1"/>
</dbReference>